<dbReference type="RefSeq" id="WP_345005779.1">
    <property type="nucleotide sequence ID" value="NZ_BAABEK010000083.1"/>
</dbReference>
<comment type="caution">
    <text evidence="1">The sequence shown here is derived from an EMBL/GenBank/DDBJ whole genome shotgun (WGS) entry which is preliminary data.</text>
</comment>
<protein>
    <submittedName>
        <fullName evidence="1">Uncharacterized protein</fullName>
    </submittedName>
</protein>
<dbReference type="Proteomes" id="UP000534286">
    <property type="component" value="Unassembled WGS sequence"/>
</dbReference>
<reference evidence="1 2" key="1">
    <citation type="submission" date="2020-08" db="EMBL/GenBank/DDBJ databases">
        <title>Sequencing the genomes of 1000 actinobacteria strains.</title>
        <authorList>
            <person name="Klenk H.-P."/>
        </authorList>
    </citation>
    <scope>NUCLEOTIDE SEQUENCE [LARGE SCALE GENOMIC DNA]</scope>
    <source>
        <strain evidence="1 2">DSM 43023</strain>
    </source>
</reference>
<accession>A0A7W7WBP2</accession>
<evidence type="ECO:0000313" key="2">
    <source>
        <dbReference type="Proteomes" id="UP000534286"/>
    </source>
</evidence>
<evidence type="ECO:0000313" key="1">
    <source>
        <dbReference type="EMBL" id="MBB4940424.1"/>
    </source>
</evidence>
<proteinExistence type="predicted"/>
<gene>
    <name evidence="1" type="ORF">FHR32_004729</name>
</gene>
<sequence length="66" mass="7081">MAAVPVLTLTPRYGNGQPAGYFAIYQAGSDGYRDSVLLNGQPTGTPNEALDCVCTLYLMETDDHVQ</sequence>
<keyword evidence="2" id="KW-1185">Reference proteome</keyword>
<dbReference type="AlphaFoldDB" id="A0A7W7WBP2"/>
<organism evidence="1 2">
    <name type="scientific">Streptosporangium album</name>
    <dbReference type="NCBI Taxonomy" id="47479"/>
    <lineage>
        <taxon>Bacteria</taxon>
        <taxon>Bacillati</taxon>
        <taxon>Actinomycetota</taxon>
        <taxon>Actinomycetes</taxon>
        <taxon>Streptosporangiales</taxon>
        <taxon>Streptosporangiaceae</taxon>
        <taxon>Streptosporangium</taxon>
    </lineage>
</organism>
<dbReference type="EMBL" id="JACHJU010000001">
    <property type="protein sequence ID" value="MBB4940424.1"/>
    <property type="molecule type" value="Genomic_DNA"/>
</dbReference>
<name>A0A7W7WBP2_9ACTN</name>